<dbReference type="InterPro" id="IPR014284">
    <property type="entry name" value="RNA_pol_sigma-70_dom"/>
</dbReference>
<reference evidence="9" key="1">
    <citation type="submission" date="2022-08" db="EMBL/GenBank/DDBJ databases">
        <title>Genome analysis of Corynebacteriales strain.</title>
        <authorList>
            <person name="Lee S.D."/>
        </authorList>
    </citation>
    <scope>NUCLEOTIDE SEQUENCE</scope>
    <source>
        <strain evidence="9">D3-21</strain>
    </source>
</reference>
<dbReference type="NCBIfam" id="TIGR02937">
    <property type="entry name" value="sigma70-ECF"/>
    <property type="match status" value="1"/>
</dbReference>
<evidence type="ECO:0000313" key="10">
    <source>
        <dbReference type="Proteomes" id="UP001152755"/>
    </source>
</evidence>
<feature type="domain" description="RNA polymerase sigma-70 region 2" evidence="7">
    <location>
        <begin position="10"/>
        <end position="75"/>
    </location>
</feature>
<evidence type="ECO:0000256" key="3">
    <source>
        <dbReference type="ARBA" id="ARBA00023082"/>
    </source>
</evidence>
<evidence type="ECO:0000256" key="5">
    <source>
        <dbReference type="ARBA" id="ARBA00023163"/>
    </source>
</evidence>
<sequence>MMPTPFEVIVARHGPTVLRVCRAVLGPVDADDAWSETFLAALRAYPDLRPDSNVEAWLVTIAHRKALDQVRATARRPVPTDEVPDRRAHDGAAVDGDLSAELFEALGALPLRQRQCVAYHHVAGLPYAEVAEIVGGTAAAARRAAADGIAGLRKTFPQGGTR</sequence>
<dbReference type="InterPro" id="IPR013325">
    <property type="entry name" value="RNA_pol_sigma_r2"/>
</dbReference>
<evidence type="ECO:0000256" key="6">
    <source>
        <dbReference type="SAM" id="MobiDB-lite"/>
    </source>
</evidence>
<evidence type="ECO:0000313" key="9">
    <source>
        <dbReference type="EMBL" id="MDG3014386.1"/>
    </source>
</evidence>
<gene>
    <name evidence="9" type="ORF">NVS88_07425</name>
</gene>
<dbReference type="EMBL" id="JANRHA010000004">
    <property type="protein sequence ID" value="MDG3014386.1"/>
    <property type="molecule type" value="Genomic_DNA"/>
</dbReference>
<keyword evidence="10" id="KW-1185">Reference proteome</keyword>
<evidence type="ECO:0000259" key="7">
    <source>
        <dbReference type="Pfam" id="PF04542"/>
    </source>
</evidence>
<evidence type="ECO:0000256" key="2">
    <source>
        <dbReference type="ARBA" id="ARBA00023015"/>
    </source>
</evidence>
<evidence type="ECO:0000259" key="8">
    <source>
        <dbReference type="Pfam" id="PF08281"/>
    </source>
</evidence>
<dbReference type="SUPFAM" id="SSF88946">
    <property type="entry name" value="Sigma2 domain of RNA polymerase sigma factors"/>
    <property type="match status" value="1"/>
</dbReference>
<evidence type="ECO:0000256" key="1">
    <source>
        <dbReference type="ARBA" id="ARBA00010641"/>
    </source>
</evidence>
<accession>A0A9X4M4N3</accession>
<keyword evidence="5" id="KW-0804">Transcription</keyword>
<dbReference type="InterPro" id="IPR039425">
    <property type="entry name" value="RNA_pol_sigma-70-like"/>
</dbReference>
<dbReference type="Pfam" id="PF08281">
    <property type="entry name" value="Sigma70_r4_2"/>
    <property type="match status" value="1"/>
</dbReference>
<proteinExistence type="inferred from homology"/>
<dbReference type="Proteomes" id="UP001152755">
    <property type="component" value="Unassembled WGS sequence"/>
</dbReference>
<keyword evidence="4" id="KW-0238">DNA-binding</keyword>
<dbReference type="Gene3D" id="1.10.1740.10">
    <property type="match status" value="1"/>
</dbReference>
<protein>
    <submittedName>
        <fullName evidence="9">Sigma-70 family RNA polymerase sigma factor</fullName>
    </submittedName>
</protein>
<feature type="region of interest" description="Disordered" evidence="6">
    <location>
        <begin position="72"/>
        <end position="91"/>
    </location>
</feature>
<dbReference type="SUPFAM" id="SSF88659">
    <property type="entry name" value="Sigma3 and sigma4 domains of RNA polymerase sigma factors"/>
    <property type="match status" value="1"/>
</dbReference>
<dbReference type="GO" id="GO:0016987">
    <property type="term" value="F:sigma factor activity"/>
    <property type="evidence" value="ECO:0007669"/>
    <property type="project" value="UniProtKB-KW"/>
</dbReference>
<dbReference type="Pfam" id="PF04542">
    <property type="entry name" value="Sigma70_r2"/>
    <property type="match status" value="1"/>
</dbReference>
<dbReference type="Gene3D" id="1.10.10.10">
    <property type="entry name" value="Winged helix-like DNA-binding domain superfamily/Winged helix DNA-binding domain"/>
    <property type="match status" value="1"/>
</dbReference>
<dbReference type="GO" id="GO:0003677">
    <property type="term" value="F:DNA binding"/>
    <property type="evidence" value="ECO:0007669"/>
    <property type="project" value="UniProtKB-KW"/>
</dbReference>
<organism evidence="9 10">
    <name type="scientific">Speluncibacter jeojiensis</name>
    <dbReference type="NCBI Taxonomy" id="2710754"/>
    <lineage>
        <taxon>Bacteria</taxon>
        <taxon>Bacillati</taxon>
        <taxon>Actinomycetota</taxon>
        <taxon>Actinomycetes</taxon>
        <taxon>Mycobacteriales</taxon>
        <taxon>Speluncibacteraceae</taxon>
        <taxon>Speluncibacter</taxon>
    </lineage>
</organism>
<dbReference type="AlphaFoldDB" id="A0A9X4M4N3"/>
<comment type="similarity">
    <text evidence="1">Belongs to the sigma-70 factor family. ECF subfamily.</text>
</comment>
<evidence type="ECO:0000256" key="4">
    <source>
        <dbReference type="ARBA" id="ARBA00023125"/>
    </source>
</evidence>
<dbReference type="InterPro" id="IPR013324">
    <property type="entry name" value="RNA_pol_sigma_r3/r4-like"/>
</dbReference>
<feature type="domain" description="RNA polymerase sigma factor 70 region 4 type 2" evidence="8">
    <location>
        <begin position="101"/>
        <end position="144"/>
    </location>
</feature>
<keyword evidence="2" id="KW-0805">Transcription regulation</keyword>
<name>A0A9X4M4N3_9ACTN</name>
<keyword evidence="3" id="KW-0731">Sigma factor</keyword>
<dbReference type="PANTHER" id="PTHR43133:SF66">
    <property type="entry name" value="ECF RNA POLYMERASE SIGMA FACTOR SIGK"/>
    <property type="match status" value="1"/>
</dbReference>
<dbReference type="PANTHER" id="PTHR43133">
    <property type="entry name" value="RNA POLYMERASE ECF-TYPE SIGMA FACTO"/>
    <property type="match status" value="1"/>
</dbReference>
<dbReference type="InterPro" id="IPR007627">
    <property type="entry name" value="RNA_pol_sigma70_r2"/>
</dbReference>
<dbReference type="GO" id="GO:0006352">
    <property type="term" value="P:DNA-templated transcription initiation"/>
    <property type="evidence" value="ECO:0007669"/>
    <property type="project" value="InterPro"/>
</dbReference>
<comment type="caution">
    <text evidence="9">The sequence shown here is derived from an EMBL/GenBank/DDBJ whole genome shotgun (WGS) entry which is preliminary data.</text>
</comment>
<dbReference type="InterPro" id="IPR013249">
    <property type="entry name" value="RNA_pol_sigma70_r4_t2"/>
</dbReference>
<dbReference type="InterPro" id="IPR036388">
    <property type="entry name" value="WH-like_DNA-bd_sf"/>
</dbReference>